<evidence type="ECO:0000313" key="2">
    <source>
        <dbReference type="Proteomes" id="UP000516280"/>
    </source>
</evidence>
<sequence>MMKKIKKADRYVTFIPFNEETHLFIDDGIHFTSTNAKLLEYGADIKSYEGRTYYEYSADTPDKLKLFTNAYDLRYKALYQGEGFSAGVSSYPQIILFAGTFDYGASATTTIKGFEIEAGNWVKKVDISEVTLIPIKIPIDLSQYLPS</sequence>
<protein>
    <submittedName>
        <fullName evidence="1">Uncharacterized protein</fullName>
    </submittedName>
</protein>
<dbReference type="KEGG" id="lpaa:BHS01_03910"/>
<dbReference type="RefSeq" id="WP_109834816.1">
    <property type="nucleotide sequence ID" value="NZ_CP017195.1"/>
</dbReference>
<proteinExistence type="predicted"/>
<organism evidence="1 2">
    <name type="scientific">Pseudolactococcus paracarnosus</name>
    <dbReference type="NCBI Taxonomy" id="2749962"/>
    <lineage>
        <taxon>Bacteria</taxon>
        <taxon>Bacillati</taxon>
        <taxon>Bacillota</taxon>
        <taxon>Bacilli</taxon>
        <taxon>Lactobacillales</taxon>
        <taxon>Streptococcaceae</taxon>
        <taxon>Pseudolactococcus</taxon>
    </lineage>
</organism>
<dbReference type="EMBL" id="CP017195">
    <property type="protein sequence ID" value="QDJ27733.1"/>
    <property type="molecule type" value="Genomic_DNA"/>
</dbReference>
<name>A0A7L4WE34_9LACT</name>
<dbReference type="AlphaFoldDB" id="A0A7L4WE34"/>
<evidence type="ECO:0000313" key="1">
    <source>
        <dbReference type="EMBL" id="QDJ27733.1"/>
    </source>
</evidence>
<reference evidence="1 2" key="1">
    <citation type="submission" date="2016-09" db="EMBL/GenBank/DDBJ databases">
        <title>Lactic acid bacteria from MAP meat Genome sequencing and assembly.</title>
        <authorList>
            <person name="Behr J."/>
            <person name="Hilgarth M."/>
            <person name="Vogel R.F."/>
        </authorList>
    </citation>
    <scope>NUCLEOTIDE SEQUENCE [LARGE SCALE GENOMIC DNA]</scope>
    <source>
        <strain evidence="1 2">TMW21615</strain>
    </source>
</reference>
<gene>
    <name evidence="1" type="ORF">BHS01_03910</name>
</gene>
<accession>A0A7L4WE34</accession>
<dbReference type="Proteomes" id="UP000516280">
    <property type="component" value="Chromosome"/>
</dbReference>